<dbReference type="AlphaFoldDB" id="A0AAV8U591"/>
<gene>
    <name evidence="7" type="ORF">K2173_028322</name>
</gene>
<evidence type="ECO:0008006" key="9">
    <source>
        <dbReference type="Google" id="ProtNLM"/>
    </source>
</evidence>
<feature type="transmembrane region" description="Helical" evidence="6">
    <location>
        <begin position="306"/>
        <end position="323"/>
    </location>
</feature>
<evidence type="ECO:0000256" key="6">
    <source>
        <dbReference type="SAM" id="Phobius"/>
    </source>
</evidence>
<dbReference type="InterPro" id="IPR011990">
    <property type="entry name" value="TPR-like_helical_dom_sf"/>
</dbReference>
<evidence type="ECO:0000313" key="7">
    <source>
        <dbReference type="EMBL" id="KAJ8773145.1"/>
    </source>
</evidence>
<dbReference type="GO" id="GO:0032979">
    <property type="term" value="P:protein insertion into mitochondrial inner membrane from matrix"/>
    <property type="evidence" value="ECO:0007669"/>
    <property type="project" value="TreeGrafter"/>
</dbReference>
<evidence type="ECO:0000256" key="1">
    <source>
        <dbReference type="ARBA" id="ARBA00004141"/>
    </source>
</evidence>
<evidence type="ECO:0000256" key="4">
    <source>
        <dbReference type="ARBA" id="ARBA00022989"/>
    </source>
</evidence>
<proteinExistence type="inferred from homology"/>
<dbReference type="GO" id="GO:0005743">
    <property type="term" value="C:mitochondrial inner membrane"/>
    <property type="evidence" value="ECO:0007669"/>
    <property type="project" value="TreeGrafter"/>
</dbReference>
<name>A0AAV8U591_9ROSI</name>
<accession>A0AAV8U591</accession>
<sequence length="521" mass="57846">MFVKHALLLSAIRHRRSLHSISTLSYVHLSALDKTNNGPKPSFPSLPPILSSYFPNTTTYSISKPFPFSLSRSLSTSSNHDDSDEMLYDPSALSSNELEASHVGPDTVDDSLGVFTGIGVGGSEDLILPIHAVMSLLDRYHEFSGFPWWIVIASSTLAMRVSLLPLLVLQLRKLKRVSELFPKLPTPFRPPLSGRSLIDQLLLFRKERRAIGCPSFLWLFAYVSVQIPCFLLWMASIRRMSLDQHPGFDSGGTLWFQNLTECPHGVLSPIFPLLIAGLHYLNIQLSFRKTSFTKSDSIFGLLAKYYKHYLDFLTLPIFVIGFYLPQGSLLYWVTNSSLSVLQLLLFNHPGFRGTLGLPDQGSPSAAAEAAAANPEEIDAPRTTFLDSSTKMRRVSVENLSPKELLILSVQLLSKGQQSRAIPLLQLALEKDPNYVRALTVLGQTLLQQGKVAEAAEYLESAISRLFLTGNQSDAEYIDLLMLASQWAGVACIRQGKNAEGIVHLERVASLKEPEDPKNDFE</sequence>
<evidence type="ECO:0000313" key="8">
    <source>
        <dbReference type="Proteomes" id="UP001159364"/>
    </source>
</evidence>
<evidence type="ECO:0000256" key="5">
    <source>
        <dbReference type="ARBA" id="ARBA00023136"/>
    </source>
</evidence>
<dbReference type="SUPFAM" id="SSF48452">
    <property type="entry name" value="TPR-like"/>
    <property type="match status" value="1"/>
</dbReference>
<dbReference type="EMBL" id="JAIWQS010000002">
    <property type="protein sequence ID" value="KAJ8773145.1"/>
    <property type="molecule type" value="Genomic_DNA"/>
</dbReference>
<keyword evidence="8" id="KW-1185">Reference proteome</keyword>
<protein>
    <recommendedName>
        <fullName evidence="9">ALBINO3-like protein 2, chloroplastic</fullName>
    </recommendedName>
</protein>
<dbReference type="Gene3D" id="1.25.40.10">
    <property type="entry name" value="Tetratricopeptide repeat domain"/>
    <property type="match status" value="1"/>
</dbReference>
<organism evidence="7 8">
    <name type="scientific">Erythroxylum novogranatense</name>
    <dbReference type="NCBI Taxonomy" id="1862640"/>
    <lineage>
        <taxon>Eukaryota</taxon>
        <taxon>Viridiplantae</taxon>
        <taxon>Streptophyta</taxon>
        <taxon>Embryophyta</taxon>
        <taxon>Tracheophyta</taxon>
        <taxon>Spermatophyta</taxon>
        <taxon>Magnoliopsida</taxon>
        <taxon>eudicotyledons</taxon>
        <taxon>Gunneridae</taxon>
        <taxon>Pentapetalae</taxon>
        <taxon>rosids</taxon>
        <taxon>fabids</taxon>
        <taxon>Malpighiales</taxon>
        <taxon>Erythroxylaceae</taxon>
        <taxon>Erythroxylum</taxon>
    </lineage>
</organism>
<comment type="similarity">
    <text evidence="2">Belongs to the OXA1/ALB3/YidC (TC 2.A.9.2) family.</text>
</comment>
<dbReference type="PANTHER" id="PTHR12428:SF65">
    <property type="entry name" value="CYTOCHROME C OXIDASE ASSEMBLY PROTEIN COX18, MITOCHONDRIAL"/>
    <property type="match status" value="1"/>
</dbReference>
<evidence type="ECO:0000256" key="3">
    <source>
        <dbReference type="ARBA" id="ARBA00022692"/>
    </source>
</evidence>
<keyword evidence="3 6" id="KW-0812">Transmembrane</keyword>
<keyword evidence="4 6" id="KW-1133">Transmembrane helix</keyword>
<dbReference type="Proteomes" id="UP001159364">
    <property type="component" value="Linkage Group LG02"/>
</dbReference>
<keyword evidence="5 6" id="KW-0472">Membrane</keyword>
<dbReference type="GO" id="GO:0032977">
    <property type="term" value="F:membrane insertase activity"/>
    <property type="evidence" value="ECO:0007669"/>
    <property type="project" value="InterPro"/>
</dbReference>
<dbReference type="InterPro" id="IPR001708">
    <property type="entry name" value="YidC/ALB3/OXA1/COX18"/>
</dbReference>
<dbReference type="Pfam" id="PF14559">
    <property type="entry name" value="TPR_19"/>
    <property type="match status" value="1"/>
</dbReference>
<feature type="transmembrane region" description="Helical" evidence="6">
    <location>
        <begin position="266"/>
        <end position="285"/>
    </location>
</feature>
<comment type="subcellular location">
    <subcellularLocation>
        <location evidence="1">Membrane</location>
        <topology evidence="1">Multi-pass membrane protein</topology>
    </subcellularLocation>
</comment>
<feature type="transmembrane region" description="Helical" evidence="6">
    <location>
        <begin position="146"/>
        <end position="169"/>
    </location>
</feature>
<reference evidence="7 8" key="1">
    <citation type="submission" date="2021-09" db="EMBL/GenBank/DDBJ databases">
        <title>Genomic insights and catalytic innovation underlie evolution of tropane alkaloids biosynthesis.</title>
        <authorList>
            <person name="Wang Y.-J."/>
            <person name="Tian T."/>
            <person name="Huang J.-P."/>
            <person name="Huang S.-X."/>
        </authorList>
    </citation>
    <scope>NUCLEOTIDE SEQUENCE [LARGE SCALE GENOMIC DNA]</scope>
    <source>
        <strain evidence="7">KIB-2018</strain>
        <tissue evidence="7">Leaf</tissue>
    </source>
</reference>
<evidence type="ECO:0000256" key="2">
    <source>
        <dbReference type="ARBA" id="ARBA00010583"/>
    </source>
</evidence>
<dbReference type="PANTHER" id="PTHR12428">
    <property type="entry name" value="OXA1"/>
    <property type="match status" value="1"/>
</dbReference>
<feature type="transmembrane region" description="Helical" evidence="6">
    <location>
        <begin position="215"/>
        <end position="235"/>
    </location>
</feature>
<comment type="caution">
    <text evidence="7">The sequence shown here is derived from an EMBL/GenBank/DDBJ whole genome shotgun (WGS) entry which is preliminary data.</text>
</comment>
<dbReference type="CDD" id="cd20069">
    <property type="entry name" value="5TM_Oxa1-like"/>
    <property type="match status" value="1"/>
</dbReference>